<dbReference type="FunFam" id="3.30.420.10:FF:000032">
    <property type="entry name" value="Retrovirus-related Pol polyprotein from transposon 297-like Protein"/>
    <property type="match status" value="1"/>
</dbReference>
<dbReference type="InterPro" id="IPR001584">
    <property type="entry name" value="Integrase_cat-core"/>
</dbReference>
<sequence>MGHFGIEKTLHTLQEHFHWPHMKSDVVNLCNKCIVCQRAKSKLKPHGLYIPLPVPSHPWTDISMDFVLGLPRSKSSKDSIFVVVDRFSKMAHFIPCTKSDDASHITSVFFREIVRLHGIPHTIVSDRDVKFLSHFWRVLWNKLGTKLLFSTAYHPQTDGQTEVVNRTLGTLLRAVLKRNLKTWEDCLPIVEFAYNRAMHSSTKFSQFELVYGFNPTTPLDLLPLPISSAINVDGQKKAEMVKKLHEKANPAKGEGDDTSQGLDGDQLSTKARYRLTESASSTRSNYEIKS</sequence>
<comment type="caution">
    <text evidence="3">The sequence shown here is derived from an EMBL/GenBank/DDBJ whole genome shotgun (WGS) entry which is preliminary data.</text>
</comment>
<evidence type="ECO:0000259" key="2">
    <source>
        <dbReference type="PROSITE" id="PS50994"/>
    </source>
</evidence>
<feature type="domain" description="Integrase catalytic" evidence="2">
    <location>
        <begin position="54"/>
        <end position="226"/>
    </location>
</feature>
<dbReference type="Pfam" id="PF17921">
    <property type="entry name" value="Integrase_H2C2"/>
    <property type="match status" value="1"/>
</dbReference>
<evidence type="ECO:0000313" key="3">
    <source>
        <dbReference type="EMBL" id="KAL3518805.1"/>
    </source>
</evidence>
<gene>
    <name evidence="3" type="ORF">ACH5RR_021394</name>
</gene>
<reference evidence="3 4" key="1">
    <citation type="submission" date="2024-11" db="EMBL/GenBank/DDBJ databases">
        <title>A near-complete genome assembly of Cinchona calisaya.</title>
        <authorList>
            <person name="Lian D.C."/>
            <person name="Zhao X.W."/>
            <person name="Wei L."/>
        </authorList>
    </citation>
    <scope>NUCLEOTIDE SEQUENCE [LARGE SCALE GENOMIC DNA]</scope>
    <source>
        <tissue evidence="3">Nenye</tissue>
    </source>
</reference>
<feature type="compositionally biased region" description="Basic and acidic residues" evidence="1">
    <location>
        <begin position="243"/>
        <end position="255"/>
    </location>
</feature>
<dbReference type="SUPFAM" id="SSF53098">
    <property type="entry name" value="Ribonuclease H-like"/>
    <property type="match status" value="1"/>
</dbReference>
<proteinExistence type="predicted"/>
<dbReference type="InterPro" id="IPR036397">
    <property type="entry name" value="RNaseH_sf"/>
</dbReference>
<protein>
    <recommendedName>
        <fullName evidence="2">Integrase catalytic domain-containing protein</fullName>
    </recommendedName>
</protein>
<dbReference type="PANTHER" id="PTHR35046:SF9">
    <property type="entry name" value="RNA-DIRECTED DNA POLYMERASE"/>
    <property type="match status" value="1"/>
</dbReference>
<dbReference type="Gene3D" id="3.30.420.10">
    <property type="entry name" value="Ribonuclease H-like superfamily/Ribonuclease H"/>
    <property type="match status" value="1"/>
</dbReference>
<name>A0ABD2ZKP5_9GENT</name>
<dbReference type="Pfam" id="PF00665">
    <property type="entry name" value="rve"/>
    <property type="match status" value="1"/>
</dbReference>
<keyword evidence="4" id="KW-1185">Reference proteome</keyword>
<feature type="region of interest" description="Disordered" evidence="1">
    <location>
        <begin position="243"/>
        <end position="290"/>
    </location>
</feature>
<evidence type="ECO:0000256" key="1">
    <source>
        <dbReference type="SAM" id="MobiDB-lite"/>
    </source>
</evidence>
<accession>A0ABD2ZKP5</accession>
<dbReference type="InterPro" id="IPR012337">
    <property type="entry name" value="RNaseH-like_sf"/>
</dbReference>
<feature type="compositionally biased region" description="Polar residues" evidence="1">
    <location>
        <begin position="258"/>
        <end position="269"/>
    </location>
</feature>
<feature type="compositionally biased region" description="Polar residues" evidence="1">
    <location>
        <begin position="277"/>
        <end position="290"/>
    </location>
</feature>
<dbReference type="InterPro" id="IPR041588">
    <property type="entry name" value="Integrase_H2C2"/>
</dbReference>
<dbReference type="PANTHER" id="PTHR35046">
    <property type="entry name" value="ZINC KNUCKLE (CCHC-TYPE) FAMILY PROTEIN"/>
    <property type="match status" value="1"/>
</dbReference>
<dbReference type="Proteomes" id="UP001630127">
    <property type="component" value="Unassembled WGS sequence"/>
</dbReference>
<dbReference type="PROSITE" id="PS50994">
    <property type="entry name" value="INTEGRASE"/>
    <property type="match status" value="1"/>
</dbReference>
<dbReference type="Gene3D" id="1.10.340.70">
    <property type="match status" value="1"/>
</dbReference>
<dbReference type="AlphaFoldDB" id="A0ABD2ZKP5"/>
<organism evidence="3 4">
    <name type="scientific">Cinchona calisaya</name>
    <dbReference type="NCBI Taxonomy" id="153742"/>
    <lineage>
        <taxon>Eukaryota</taxon>
        <taxon>Viridiplantae</taxon>
        <taxon>Streptophyta</taxon>
        <taxon>Embryophyta</taxon>
        <taxon>Tracheophyta</taxon>
        <taxon>Spermatophyta</taxon>
        <taxon>Magnoliopsida</taxon>
        <taxon>eudicotyledons</taxon>
        <taxon>Gunneridae</taxon>
        <taxon>Pentapetalae</taxon>
        <taxon>asterids</taxon>
        <taxon>lamiids</taxon>
        <taxon>Gentianales</taxon>
        <taxon>Rubiaceae</taxon>
        <taxon>Cinchonoideae</taxon>
        <taxon>Cinchoneae</taxon>
        <taxon>Cinchona</taxon>
    </lineage>
</organism>
<dbReference type="EMBL" id="JBJUIK010000009">
    <property type="protein sequence ID" value="KAL3518805.1"/>
    <property type="molecule type" value="Genomic_DNA"/>
</dbReference>
<evidence type="ECO:0000313" key="4">
    <source>
        <dbReference type="Proteomes" id="UP001630127"/>
    </source>
</evidence>